<dbReference type="EMBL" id="JBFOLJ010000014">
    <property type="protein sequence ID" value="KAL2477567.1"/>
    <property type="molecule type" value="Genomic_DNA"/>
</dbReference>
<comment type="caution">
    <text evidence="1">The sequence shown here is derived from an EMBL/GenBank/DDBJ whole genome shotgun (WGS) entry which is preliminary data.</text>
</comment>
<organism evidence="1 2">
    <name type="scientific">Forsythia ovata</name>
    <dbReference type="NCBI Taxonomy" id="205694"/>
    <lineage>
        <taxon>Eukaryota</taxon>
        <taxon>Viridiplantae</taxon>
        <taxon>Streptophyta</taxon>
        <taxon>Embryophyta</taxon>
        <taxon>Tracheophyta</taxon>
        <taxon>Spermatophyta</taxon>
        <taxon>Magnoliopsida</taxon>
        <taxon>eudicotyledons</taxon>
        <taxon>Gunneridae</taxon>
        <taxon>Pentapetalae</taxon>
        <taxon>asterids</taxon>
        <taxon>lamiids</taxon>
        <taxon>Lamiales</taxon>
        <taxon>Oleaceae</taxon>
        <taxon>Forsythieae</taxon>
        <taxon>Forsythia</taxon>
    </lineage>
</organism>
<accession>A0ABD1QN00</accession>
<reference evidence="2" key="1">
    <citation type="submission" date="2024-07" db="EMBL/GenBank/DDBJ databases">
        <title>Two chromosome-level genome assemblies of Korean endemic species Abeliophyllum distichum and Forsythia ovata (Oleaceae).</title>
        <authorList>
            <person name="Jang H."/>
        </authorList>
    </citation>
    <scope>NUCLEOTIDE SEQUENCE [LARGE SCALE GENOMIC DNA]</scope>
</reference>
<evidence type="ECO:0000313" key="1">
    <source>
        <dbReference type="EMBL" id="KAL2477567.1"/>
    </source>
</evidence>
<proteinExistence type="predicted"/>
<gene>
    <name evidence="1" type="ORF">Fot_46581</name>
</gene>
<dbReference type="Proteomes" id="UP001604277">
    <property type="component" value="Unassembled WGS sequence"/>
</dbReference>
<protein>
    <submittedName>
        <fullName evidence="1">Uncharacterized protein</fullName>
    </submittedName>
</protein>
<name>A0ABD1QN00_9LAMI</name>
<keyword evidence="2" id="KW-1185">Reference proteome</keyword>
<sequence>MFSPDDDKAYAFGHPDINTITDRFVAEKIQPLTEVEKLIQTHGNATMEKQNLELAKNEEFKETEIKRGEELNEKMKDNGQWFGSTSIDELNFEQLVQLKESYAKFKQNLETEMKRRSSMNP</sequence>
<dbReference type="AlphaFoldDB" id="A0ABD1QN00"/>
<evidence type="ECO:0000313" key="2">
    <source>
        <dbReference type="Proteomes" id="UP001604277"/>
    </source>
</evidence>